<evidence type="ECO:0000313" key="1">
    <source>
        <dbReference type="EMBL" id="GGJ14176.1"/>
    </source>
</evidence>
<protein>
    <recommendedName>
        <fullName evidence="3">Alkylmercury lyase</fullName>
    </recommendedName>
</protein>
<evidence type="ECO:0008006" key="3">
    <source>
        <dbReference type="Google" id="ProtNLM"/>
    </source>
</evidence>
<dbReference type="AlphaFoldDB" id="A0A917NQ09"/>
<dbReference type="EMBL" id="BMQA01000007">
    <property type="protein sequence ID" value="GGJ14176.1"/>
    <property type="molecule type" value="Genomic_DNA"/>
</dbReference>
<sequence length="136" mass="13936">MLEGLASATVSLTREDDGMRITLLTVPDCPNAPVVRERIDRALGGRGADVELIEVADHEAAVRLGMTGSPTVLIDGTDPFAVPGAAASLSCRLYRGPDRRAEGAPSVADLRRALCGTEAAGERAGPAAAGPSSVRS</sequence>
<keyword evidence="2" id="KW-1185">Reference proteome</keyword>
<proteinExistence type="predicted"/>
<reference evidence="1" key="2">
    <citation type="submission" date="2020-09" db="EMBL/GenBank/DDBJ databases">
        <authorList>
            <person name="Sun Q."/>
            <person name="Ohkuma M."/>
        </authorList>
    </citation>
    <scope>NUCLEOTIDE SEQUENCE</scope>
    <source>
        <strain evidence="1">JCM 3086</strain>
    </source>
</reference>
<dbReference type="Proteomes" id="UP000657574">
    <property type="component" value="Unassembled WGS sequence"/>
</dbReference>
<dbReference type="Gene3D" id="3.40.30.10">
    <property type="entry name" value="Glutaredoxin"/>
    <property type="match status" value="1"/>
</dbReference>
<evidence type="ECO:0000313" key="2">
    <source>
        <dbReference type="Proteomes" id="UP000657574"/>
    </source>
</evidence>
<reference evidence="1" key="1">
    <citation type="journal article" date="2014" name="Int. J. Syst. Evol. Microbiol.">
        <title>Complete genome sequence of Corynebacterium casei LMG S-19264T (=DSM 44701T), isolated from a smear-ripened cheese.</title>
        <authorList>
            <consortium name="US DOE Joint Genome Institute (JGI-PGF)"/>
            <person name="Walter F."/>
            <person name="Albersmeier A."/>
            <person name="Kalinowski J."/>
            <person name="Ruckert C."/>
        </authorList>
    </citation>
    <scope>NUCLEOTIDE SEQUENCE</scope>
    <source>
        <strain evidence="1">JCM 3086</strain>
    </source>
</reference>
<comment type="caution">
    <text evidence="1">The sequence shown here is derived from an EMBL/GenBank/DDBJ whole genome shotgun (WGS) entry which is preliminary data.</text>
</comment>
<gene>
    <name evidence="1" type="ORF">GCM10010121_025960</name>
</gene>
<name>A0A917NQ09_9ACTN</name>
<accession>A0A917NQ09</accession>
<organism evidence="1 2">
    <name type="scientific">Streptomyces brasiliensis</name>
    <dbReference type="NCBI Taxonomy" id="1954"/>
    <lineage>
        <taxon>Bacteria</taxon>
        <taxon>Bacillati</taxon>
        <taxon>Actinomycetota</taxon>
        <taxon>Actinomycetes</taxon>
        <taxon>Kitasatosporales</taxon>
        <taxon>Streptomycetaceae</taxon>
        <taxon>Streptomyces</taxon>
    </lineage>
</organism>